<dbReference type="Proteomes" id="UP000076532">
    <property type="component" value="Unassembled WGS sequence"/>
</dbReference>
<reference evidence="3 4" key="1">
    <citation type="journal article" date="2016" name="Mol. Biol. Evol.">
        <title>Comparative Genomics of Early-Diverging Mushroom-Forming Fungi Provides Insights into the Origins of Lignocellulose Decay Capabilities.</title>
        <authorList>
            <person name="Nagy L.G."/>
            <person name="Riley R."/>
            <person name="Tritt A."/>
            <person name="Adam C."/>
            <person name="Daum C."/>
            <person name="Floudas D."/>
            <person name="Sun H."/>
            <person name="Yadav J.S."/>
            <person name="Pangilinan J."/>
            <person name="Larsson K.H."/>
            <person name="Matsuura K."/>
            <person name="Barry K."/>
            <person name="Labutti K."/>
            <person name="Kuo R."/>
            <person name="Ohm R.A."/>
            <person name="Bhattacharya S.S."/>
            <person name="Shirouzu T."/>
            <person name="Yoshinaga Y."/>
            <person name="Martin F.M."/>
            <person name="Grigoriev I.V."/>
            <person name="Hibbett D.S."/>
        </authorList>
    </citation>
    <scope>NUCLEOTIDE SEQUENCE [LARGE SCALE GENOMIC DNA]</scope>
    <source>
        <strain evidence="3 4">CBS 109695</strain>
    </source>
</reference>
<accession>A0A166GMJ0</accession>
<gene>
    <name evidence="3" type="ORF">FIBSPDRAFT_864386</name>
</gene>
<feature type="transmembrane region" description="Helical" evidence="2">
    <location>
        <begin position="54"/>
        <end position="75"/>
    </location>
</feature>
<keyword evidence="2" id="KW-1133">Transmembrane helix</keyword>
<keyword evidence="2" id="KW-0472">Membrane</keyword>
<dbReference type="OrthoDB" id="3259144at2759"/>
<proteinExistence type="predicted"/>
<sequence length="472" mass="51282">MAPLVSLTTSVHSTRNPRHIVRQANLTLPITQRSPTSQENVAANPIQKVPGVTIAFIITCAVLTLMLGIIIIWLYRLWQDEKTVAEPREPEHRFRMPKLPDFRGQVAKGIEALSWKMESGHTSSEVKDADRTERVSFDESTWGTPSRNARNSRHSTAPQTSSGTGSQQLPWDVPACRFSCPAALGASDTDFHLVPDSMLRSTSVSLTLDRPLSRFGTPTLETIDEEECDMFVGQRTLDEGCLVASAYRDSATAAYQLTEGESMSTIINLTAAGMRSAEKRENASRNLTRRRQDSNASASTGTSESAGPASSSDGGSQNSSNTSINTMITDTSSLERDDELSESDMAEIFEARKVTNSMEVGKAILVALPKSRSAESIPDMVFPVPSPALLMAQHDFSDDTSNASVFANTKIIQSDFLHPTMLPDSSSSSLQTAGSICTVDLEDFPMPPIQCALPSITFTHSTDSGFVTFPYQ</sequence>
<evidence type="ECO:0000256" key="2">
    <source>
        <dbReference type="SAM" id="Phobius"/>
    </source>
</evidence>
<keyword evidence="2" id="KW-0812">Transmembrane</keyword>
<feature type="compositionally biased region" description="Low complexity" evidence="1">
    <location>
        <begin position="294"/>
        <end position="323"/>
    </location>
</feature>
<evidence type="ECO:0000256" key="1">
    <source>
        <dbReference type="SAM" id="MobiDB-lite"/>
    </source>
</evidence>
<feature type="region of interest" description="Disordered" evidence="1">
    <location>
        <begin position="121"/>
        <end position="168"/>
    </location>
</feature>
<evidence type="ECO:0000313" key="3">
    <source>
        <dbReference type="EMBL" id="KZP17987.1"/>
    </source>
</evidence>
<dbReference type="EMBL" id="KV417577">
    <property type="protein sequence ID" value="KZP17987.1"/>
    <property type="molecule type" value="Genomic_DNA"/>
</dbReference>
<evidence type="ECO:0000313" key="4">
    <source>
        <dbReference type="Proteomes" id="UP000076532"/>
    </source>
</evidence>
<name>A0A166GMJ0_9AGAM</name>
<organism evidence="3 4">
    <name type="scientific">Athelia psychrophila</name>
    <dbReference type="NCBI Taxonomy" id="1759441"/>
    <lineage>
        <taxon>Eukaryota</taxon>
        <taxon>Fungi</taxon>
        <taxon>Dikarya</taxon>
        <taxon>Basidiomycota</taxon>
        <taxon>Agaricomycotina</taxon>
        <taxon>Agaricomycetes</taxon>
        <taxon>Agaricomycetidae</taxon>
        <taxon>Atheliales</taxon>
        <taxon>Atheliaceae</taxon>
        <taxon>Athelia</taxon>
    </lineage>
</organism>
<feature type="compositionally biased region" description="Polar residues" evidence="1">
    <location>
        <begin position="138"/>
        <end position="168"/>
    </location>
</feature>
<feature type="compositionally biased region" description="Basic and acidic residues" evidence="1">
    <location>
        <begin position="124"/>
        <end position="137"/>
    </location>
</feature>
<keyword evidence="4" id="KW-1185">Reference proteome</keyword>
<feature type="region of interest" description="Disordered" evidence="1">
    <location>
        <begin position="274"/>
        <end position="340"/>
    </location>
</feature>
<protein>
    <submittedName>
        <fullName evidence="3">Uncharacterized protein</fullName>
    </submittedName>
</protein>
<dbReference type="AlphaFoldDB" id="A0A166GMJ0"/>